<dbReference type="AlphaFoldDB" id="T0ZX77"/>
<proteinExistence type="predicted"/>
<reference evidence="1" key="1">
    <citation type="submission" date="2013-08" db="EMBL/GenBank/DDBJ databases">
        <authorList>
            <person name="Mendez C."/>
            <person name="Richter M."/>
            <person name="Ferrer M."/>
            <person name="Sanchez J."/>
        </authorList>
    </citation>
    <scope>NUCLEOTIDE SEQUENCE</scope>
</reference>
<sequence length="152" mass="16783">TNLLSDRRAVFVLIGSHPKGMDAMVEHIKARAKGTDMLDRVPVKNRFEIPAPVLEDKAVIVASHVVDAAAARGEPVDEIEKLALYYALSDPSFSTPRQLKDLAVAAVQSLPKDERRLMYDDLFSRGDSRNHAFWEQHKAAAKELSGTYVAIG</sequence>
<gene>
    <name evidence="1" type="ORF">B1A_13798</name>
</gene>
<protein>
    <submittedName>
        <fullName evidence="1">Hydrolase or acyltransferase</fullName>
    </submittedName>
</protein>
<keyword evidence="1" id="KW-0808">Transferase</keyword>
<comment type="caution">
    <text evidence="1">The sequence shown here is derived from an EMBL/GenBank/DDBJ whole genome shotgun (WGS) entry which is preliminary data.</text>
</comment>
<name>T0ZX77_9ZZZZ</name>
<keyword evidence="1" id="KW-0012">Acyltransferase</keyword>
<dbReference type="GO" id="GO:0016787">
    <property type="term" value="F:hydrolase activity"/>
    <property type="evidence" value="ECO:0007669"/>
    <property type="project" value="UniProtKB-KW"/>
</dbReference>
<organism evidence="1">
    <name type="scientific">mine drainage metagenome</name>
    <dbReference type="NCBI Taxonomy" id="410659"/>
    <lineage>
        <taxon>unclassified sequences</taxon>
        <taxon>metagenomes</taxon>
        <taxon>ecological metagenomes</taxon>
    </lineage>
</organism>
<reference evidence="1" key="2">
    <citation type="journal article" date="2014" name="ISME J.">
        <title>Microbial stratification in low pH oxic and suboxic macroscopic growths along an acid mine drainage.</title>
        <authorList>
            <person name="Mendez-Garcia C."/>
            <person name="Mesa V."/>
            <person name="Sprenger R.R."/>
            <person name="Richter M."/>
            <person name="Diez M.S."/>
            <person name="Solano J."/>
            <person name="Bargiela R."/>
            <person name="Golyshina O.V."/>
            <person name="Manteca A."/>
            <person name="Ramos J.L."/>
            <person name="Gallego J.R."/>
            <person name="Llorente I."/>
            <person name="Martins Dos Santos V.A."/>
            <person name="Jensen O.N."/>
            <person name="Pelaez A.I."/>
            <person name="Sanchez J."/>
            <person name="Ferrer M."/>
        </authorList>
    </citation>
    <scope>NUCLEOTIDE SEQUENCE</scope>
</reference>
<evidence type="ECO:0000313" key="1">
    <source>
        <dbReference type="EMBL" id="EQD49163.1"/>
    </source>
</evidence>
<feature type="non-terminal residue" evidence="1">
    <location>
        <position position="1"/>
    </location>
</feature>
<dbReference type="GO" id="GO:0016746">
    <property type="term" value="F:acyltransferase activity"/>
    <property type="evidence" value="ECO:0007669"/>
    <property type="project" value="UniProtKB-KW"/>
</dbReference>
<keyword evidence="1" id="KW-0378">Hydrolase</keyword>
<accession>T0ZX77</accession>
<dbReference type="EMBL" id="AUZX01010116">
    <property type="protein sequence ID" value="EQD49163.1"/>
    <property type="molecule type" value="Genomic_DNA"/>
</dbReference>